<proteinExistence type="inferred from homology"/>
<accession>A0A9X2H596</accession>
<dbReference type="GO" id="GO:0000166">
    <property type="term" value="F:nucleotide binding"/>
    <property type="evidence" value="ECO:0007669"/>
    <property type="project" value="InterPro"/>
</dbReference>
<dbReference type="RefSeq" id="WP_197738179.1">
    <property type="nucleotide sequence ID" value="NZ_BAAANU010000002.1"/>
</dbReference>
<reference evidence="6" key="1">
    <citation type="submission" date="2022-06" db="EMBL/GenBank/DDBJ databases">
        <title>Sequencing the genomes of 1000 actinobacteria strains.</title>
        <authorList>
            <person name="Klenk H.-P."/>
        </authorList>
    </citation>
    <scope>NUCLEOTIDE SEQUENCE</scope>
    <source>
        <strain evidence="6">DSM 22016</strain>
    </source>
</reference>
<dbReference type="Gene3D" id="3.40.50.720">
    <property type="entry name" value="NAD(P)-binding Rossmann-like Domain"/>
    <property type="match status" value="1"/>
</dbReference>
<dbReference type="PANTHER" id="PTHR42840:SF3">
    <property type="entry name" value="BINDING ROSSMANN FOLD OXIDOREDUCTASE, PUTATIVE (AFU_ORTHOLOGUE AFUA_2G10240)-RELATED"/>
    <property type="match status" value="1"/>
</dbReference>
<gene>
    <name evidence="6" type="ORF">BJ978_000335</name>
</gene>
<feature type="domain" description="Gfo/Idh/MocA-like oxidoreductase N-terminal" evidence="4">
    <location>
        <begin position="11"/>
        <end position="123"/>
    </location>
</feature>
<name>A0A9X2H596_9MICO</name>
<evidence type="ECO:0000256" key="3">
    <source>
        <dbReference type="ARBA" id="ARBA00023027"/>
    </source>
</evidence>
<dbReference type="GO" id="GO:0016491">
    <property type="term" value="F:oxidoreductase activity"/>
    <property type="evidence" value="ECO:0007669"/>
    <property type="project" value="UniProtKB-KW"/>
</dbReference>
<protein>
    <submittedName>
        <fullName evidence="6">Dehydrogenase</fullName>
    </submittedName>
</protein>
<sequence length="366" mass="38656">MTYENAAPPVRLGIVGAGFVADFYLQALQQVRDHTVTVISARTLDRGRALADRYGIPSVVDSTEELVNRDDVDIVVVAVPHDVHVGVVQAAAAAGKAVICTKPLGRNSAEAAQCLAAVTEAGVWHGYAETAVFSSAVARAKQLVDSGAVGRVLTVRAREAHGSPHVHARSKERMGGGPLRGLGCHGVAVGRFFLEGATPVEAFAWGARLDRDDVEVEDNAVMLVRFDDGRMAQVEAGWTHVPGLDVRREIHGSAGWLGVDETGAAGLAAFAGVDSGYVMEKAGSTSGWLRPVLDEPRAYGYHGQFDHFIARYRAGEMPIQTLADGVIDNAVIDAGYRSMESGVWESIDLSALTASDSAETAGAARE</sequence>
<dbReference type="Pfam" id="PF01408">
    <property type="entry name" value="GFO_IDH_MocA"/>
    <property type="match status" value="1"/>
</dbReference>
<dbReference type="Gene3D" id="3.30.360.10">
    <property type="entry name" value="Dihydrodipicolinate Reductase, domain 2"/>
    <property type="match status" value="1"/>
</dbReference>
<comment type="caution">
    <text evidence="6">The sequence shown here is derived from an EMBL/GenBank/DDBJ whole genome shotgun (WGS) entry which is preliminary data.</text>
</comment>
<keyword evidence="2" id="KW-0560">Oxidoreductase</keyword>
<evidence type="ECO:0000259" key="4">
    <source>
        <dbReference type="Pfam" id="PF01408"/>
    </source>
</evidence>
<evidence type="ECO:0000313" key="7">
    <source>
        <dbReference type="Proteomes" id="UP001139722"/>
    </source>
</evidence>
<evidence type="ECO:0000259" key="5">
    <source>
        <dbReference type="Pfam" id="PF22725"/>
    </source>
</evidence>
<feature type="domain" description="GFO/IDH/MocA-like oxidoreductase" evidence="5">
    <location>
        <begin position="138"/>
        <end position="257"/>
    </location>
</feature>
<comment type="similarity">
    <text evidence="1">Belongs to the Gfo/Idh/MocA family.</text>
</comment>
<dbReference type="EMBL" id="JAMZDY010000001">
    <property type="protein sequence ID" value="MCP2369659.1"/>
    <property type="molecule type" value="Genomic_DNA"/>
</dbReference>
<dbReference type="InterPro" id="IPR055170">
    <property type="entry name" value="GFO_IDH_MocA-like_dom"/>
</dbReference>
<dbReference type="GO" id="GO:0005737">
    <property type="term" value="C:cytoplasm"/>
    <property type="evidence" value="ECO:0007669"/>
    <property type="project" value="TreeGrafter"/>
</dbReference>
<dbReference type="PANTHER" id="PTHR42840">
    <property type="entry name" value="NAD(P)-BINDING ROSSMANN-FOLD SUPERFAMILY PROTEIN-RELATED"/>
    <property type="match status" value="1"/>
</dbReference>
<organism evidence="6 7">
    <name type="scientific">Agromyces terreus</name>
    <dbReference type="NCBI Taxonomy" id="424795"/>
    <lineage>
        <taxon>Bacteria</taxon>
        <taxon>Bacillati</taxon>
        <taxon>Actinomycetota</taxon>
        <taxon>Actinomycetes</taxon>
        <taxon>Micrococcales</taxon>
        <taxon>Microbacteriaceae</taxon>
        <taxon>Agromyces</taxon>
    </lineage>
</organism>
<dbReference type="InterPro" id="IPR000683">
    <property type="entry name" value="Gfo/Idh/MocA-like_OxRdtase_N"/>
</dbReference>
<dbReference type="SUPFAM" id="SSF51735">
    <property type="entry name" value="NAD(P)-binding Rossmann-fold domains"/>
    <property type="match status" value="1"/>
</dbReference>
<dbReference type="Proteomes" id="UP001139722">
    <property type="component" value="Unassembled WGS sequence"/>
</dbReference>
<dbReference type="InterPro" id="IPR036291">
    <property type="entry name" value="NAD(P)-bd_dom_sf"/>
</dbReference>
<dbReference type="Pfam" id="PF22725">
    <property type="entry name" value="GFO_IDH_MocA_C3"/>
    <property type="match status" value="1"/>
</dbReference>
<dbReference type="SUPFAM" id="SSF55347">
    <property type="entry name" value="Glyceraldehyde-3-phosphate dehydrogenase-like, C-terminal domain"/>
    <property type="match status" value="1"/>
</dbReference>
<evidence type="ECO:0000256" key="1">
    <source>
        <dbReference type="ARBA" id="ARBA00010928"/>
    </source>
</evidence>
<evidence type="ECO:0000256" key="2">
    <source>
        <dbReference type="ARBA" id="ARBA00023002"/>
    </source>
</evidence>
<keyword evidence="7" id="KW-1185">Reference proteome</keyword>
<dbReference type="AlphaFoldDB" id="A0A9X2H596"/>
<keyword evidence="3" id="KW-0520">NAD</keyword>
<evidence type="ECO:0000313" key="6">
    <source>
        <dbReference type="EMBL" id="MCP2369659.1"/>
    </source>
</evidence>
<dbReference type="GO" id="GO:0006740">
    <property type="term" value="P:NADPH regeneration"/>
    <property type="evidence" value="ECO:0007669"/>
    <property type="project" value="TreeGrafter"/>
</dbReference>